<dbReference type="SMART" id="SM00066">
    <property type="entry name" value="GAL4"/>
    <property type="match status" value="1"/>
</dbReference>
<dbReference type="Proteomes" id="UP001583186">
    <property type="component" value="Unassembled WGS sequence"/>
</dbReference>
<evidence type="ECO:0000256" key="6">
    <source>
        <dbReference type="SAM" id="MobiDB-lite"/>
    </source>
</evidence>
<dbReference type="SMART" id="SM00906">
    <property type="entry name" value="Fungal_trans"/>
    <property type="match status" value="1"/>
</dbReference>
<dbReference type="InterPro" id="IPR036864">
    <property type="entry name" value="Zn2-C6_fun-type_DNA-bd_sf"/>
</dbReference>
<feature type="region of interest" description="Disordered" evidence="6">
    <location>
        <begin position="56"/>
        <end position="104"/>
    </location>
</feature>
<dbReference type="SUPFAM" id="SSF57701">
    <property type="entry name" value="Zn2/Cys6 DNA-binding domain"/>
    <property type="match status" value="1"/>
</dbReference>
<dbReference type="InterPro" id="IPR007219">
    <property type="entry name" value="XnlR_reg_dom"/>
</dbReference>
<evidence type="ECO:0000256" key="2">
    <source>
        <dbReference type="ARBA" id="ARBA00022723"/>
    </source>
</evidence>
<reference evidence="8 9" key="1">
    <citation type="journal article" date="2024" name="IMA Fungus">
        <title>IMA Genome - F19 : A genome assembly and annotation guide to empower mycologists, including annotated draft genome sequences of Ceratocystis pirilliformis, Diaporthe australafricana, Fusarium ophioides, Paecilomyces lecythidis, and Sporothrix stenoceras.</title>
        <authorList>
            <person name="Aylward J."/>
            <person name="Wilson A.M."/>
            <person name="Visagie C.M."/>
            <person name="Spraker J."/>
            <person name="Barnes I."/>
            <person name="Buitendag C."/>
            <person name="Ceriani C."/>
            <person name="Del Mar Angel L."/>
            <person name="du Plessis D."/>
            <person name="Fuchs T."/>
            <person name="Gasser K."/>
            <person name="Kramer D."/>
            <person name="Li W."/>
            <person name="Munsamy K."/>
            <person name="Piso A."/>
            <person name="Price J.L."/>
            <person name="Sonnekus B."/>
            <person name="Thomas C."/>
            <person name="van der Nest A."/>
            <person name="van Dijk A."/>
            <person name="van Heerden A."/>
            <person name="van Vuuren N."/>
            <person name="Yilmaz N."/>
            <person name="Duong T.A."/>
            <person name="van der Merwe N.A."/>
            <person name="Wingfield M.J."/>
            <person name="Wingfield B.D."/>
        </authorList>
    </citation>
    <scope>NUCLEOTIDE SEQUENCE [LARGE SCALE GENOMIC DNA]</scope>
    <source>
        <strain evidence="8 9">CMW 5346</strain>
    </source>
</reference>
<comment type="caution">
    <text evidence="8">The sequence shown here is derived from an EMBL/GenBank/DDBJ whole genome shotgun (WGS) entry which is preliminary data.</text>
</comment>
<dbReference type="PANTHER" id="PTHR47338:SF5">
    <property type="entry name" value="ZN(II)2CYS6 TRANSCRIPTION FACTOR (EUROFUNG)"/>
    <property type="match status" value="1"/>
</dbReference>
<dbReference type="Gene3D" id="4.10.240.10">
    <property type="entry name" value="Zn(2)-C6 fungal-type DNA-binding domain"/>
    <property type="match status" value="1"/>
</dbReference>
<dbReference type="InterPro" id="IPR001138">
    <property type="entry name" value="Zn2Cys6_DnaBD"/>
</dbReference>
<feature type="compositionally biased region" description="Polar residues" evidence="6">
    <location>
        <begin position="1"/>
        <end position="18"/>
    </location>
</feature>
<keyword evidence="5" id="KW-0539">Nucleus</keyword>
<comment type="subcellular location">
    <subcellularLocation>
        <location evidence="1">Nucleus</location>
    </subcellularLocation>
</comment>
<dbReference type="PANTHER" id="PTHR47338">
    <property type="entry name" value="ZN(II)2CYS6 TRANSCRIPTION FACTOR (EUROFUNG)-RELATED"/>
    <property type="match status" value="1"/>
</dbReference>
<evidence type="ECO:0000313" key="9">
    <source>
        <dbReference type="Proteomes" id="UP001583186"/>
    </source>
</evidence>
<evidence type="ECO:0000313" key="8">
    <source>
        <dbReference type="EMBL" id="KAL1887662.1"/>
    </source>
</evidence>
<accession>A0ABR3YIJ4</accession>
<dbReference type="CDD" id="cd00067">
    <property type="entry name" value="GAL4"/>
    <property type="match status" value="1"/>
</dbReference>
<dbReference type="Pfam" id="PF04082">
    <property type="entry name" value="Fungal_trans"/>
    <property type="match status" value="1"/>
</dbReference>
<sequence>MEYPTPNISSTDSTTAMPSPSLRVCDRCIRKKVKCNRQRPTCSRCSDLGEACHYSSVKRKPGPAPGSHYILGPSRKSRRPHPQRGEQSPGVETPMPRSATPCLSTDGSTPALAGLVSSPSTFTASTSHQQAASSIHKRTSHLSFPPQQVELLLERFFDILRDANPIFSKELFFHRYHNGQCSDDLVSTIFVITAKLTEFTTTDDEDICPSWDAWLDRLLSSSMLQDDLLGDSVSLASLDHFRKAYLLAFYEFHQFPGHQSWLRVGRVTRMAYRIGLDRLDHIRTLYLDWSTVGYGDLQEWRSLWWCLYRLDTYSNLSCGTPYLIDDAQVLTSLAQPERSSDNTGNDTVLPELYLPSSVDDMCKVLLAKPSLPHVHNVTIAALRQSGHVLRLRTQRSQPALVTQVAQAERQLATIRLALPTGWLNPRRNALTNESHVDHHARTATVLHLRMAQLLLGIGDPLFQRGSPSDPTDPEVMARWQRVLEACQDIAAVAEQWDSAYCLTADPALAFIVFTALSFLDLHRKMHVVSDDVHSQSHGDLDHQITVLHLQLQHFASIWTVPKLLKRTSP</sequence>
<evidence type="ECO:0000256" key="5">
    <source>
        <dbReference type="ARBA" id="ARBA00023242"/>
    </source>
</evidence>
<evidence type="ECO:0000256" key="1">
    <source>
        <dbReference type="ARBA" id="ARBA00004123"/>
    </source>
</evidence>
<dbReference type="InterPro" id="IPR050815">
    <property type="entry name" value="TF_fung"/>
</dbReference>
<dbReference type="Pfam" id="PF00172">
    <property type="entry name" value="Zn_clus"/>
    <property type="match status" value="1"/>
</dbReference>
<organism evidence="8 9">
    <name type="scientific">Sporothrix stenoceras</name>
    <dbReference type="NCBI Taxonomy" id="5173"/>
    <lineage>
        <taxon>Eukaryota</taxon>
        <taxon>Fungi</taxon>
        <taxon>Dikarya</taxon>
        <taxon>Ascomycota</taxon>
        <taxon>Pezizomycotina</taxon>
        <taxon>Sordariomycetes</taxon>
        <taxon>Sordariomycetidae</taxon>
        <taxon>Ophiostomatales</taxon>
        <taxon>Ophiostomataceae</taxon>
        <taxon>Sporothrix</taxon>
    </lineage>
</organism>
<dbReference type="CDD" id="cd12148">
    <property type="entry name" value="fungal_TF_MHR"/>
    <property type="match status" value="1"/>
</dbReference>
<evidence type="ECO:0000259" key="7">
    <source>
        <dbReference type="PROSITE" id="PS50048"/>
    </source>
</evidence>
<dbReference type="PROSITE" id="PS50048">
    <property type="entry name" value="ZN2_CY6_FUNGAL_2"/>
    <property type="match status" value="1"/>
</dbReference>
<evidence type="ECO:0000256" key="3">
    <source>
        <dbReference type="ARBA" id="ARBA00023015"/>
    </source>
</evidence>
<keyword evidence="4" id="KW-0804">Transcription</keyword>
<feature type="region of interest" description="Disordered" evidence="6">
    <location>
        <begin position="1"/>
        <end position="21"/>
    </location>
</feature>
<gene>
    <name evidence="8" type="ORF">Sste5346_010057</name>
</gene>
<name>A0ABR3YIJ4_9PEZI</name>
<protein>
    <recommendedName>
        <fullName evidence="7">Zn(2)-C6 fungal-type domain-containing protein</fullName>
    </recommendedName>
</protein>
<proteinExistence type="predicted"/>
<keyword evidence="9" id="KW-1185">Reference proteome</keyword>
<evidence type="ECO:0000256" key="4">
    <source>
        <dbReference type="ARBA" id="ARBA00023163"/>
    </source>
</evidence>
<feature type="domain" description="Zn(2)-C6 fungal-type" evidence="7">
    <location>
        <begin position="24"/>
        <end position="54"/>
    </location>
</feature>
<keyword evidence="2" id="KW-0479">Metal-binding</keyword>
<keyword evidence="3" id="KW-0805">Transcription regulation</keyword>
<dbReference type="EMBL" id="JAWCUI010000112">
    <property type="protein sequence ID" value="KAL1887662.1"/>
    <property type="molecule type" value="Genomic_DNA"/>
</dbReference>